<accession>A0AC35TVR3</accession>
<organism evidence="1 2">
    <name type="scientific">Rhabditophanes sp. KR3021</name>
    <dbReference type="NCBI Taxonomy" id="114890"/>
    <lineage>
        <taxon>Eukaryota</taxon>
        <taxon>Metazoa</taxon>
        <taxon>Ecdysozoa</taxon>
        <taxon>Nematoda</taxon>
        <taxon>Chromadorea</taxon>
        <taxon>Rhabditida</taxon>
        <taxon>Tylenchina</taxon>
        <taxon>Panagrolaimomorpha</taxon>
        <taxon>Strongyloidoidea</taxon>
        <taxon>Alloionematidae</taxon>
        <taxon>Rhabditophanes</taxon>
    </lineage>
</organism>
<reference evidence="2" key="1">
    <citation type="submission" date="2016-11" db="UniProtKB">
        <authorList>
            <consortium name="WormBaseParasite"/>
        </authorList>
    </citation>
    <scope>IDENTIFICATION</scope>
    <source>
        <strain evidence="2">KR3021</strain>
    </source>
</reference>
<evidence type="ECO:0000313" key="1">
    <source>
        <dbReference type="Proteomes" id="UP000095286"/>
    </source>
</evidence>
<proteinExistence type="predicted"/>
<sequence>MSLLNTSTPTSEKAKTRINPRILFSNDTPKIASKSMQSPSALTTTMDCHSSPPRQLFNQTNLQNCFTPKALFGQNECPDAPVRNNNHQSRLATRKSMGG</sequence>
<name>A0AC35TVR3_9BILA</name>
<dbReference type="WBParaSite" id="RSKR_0000484333.1">
    <property type="protein sequence ID" value="RSKR_0000484333.1"/>
    <property type="gene ID" value="RSKR_0000484333"/>
</dbReference>
<protein>
    <submittedName>
        <fullName evidence="2">Uncharacterized protein</fullName>
    </submittedName>
</protein>
<evidence type="ECO:0000313" key="2">
    <source>
        <dbReference type="WBParaSite" id="RSKR_0000484333.1"/>
    </source>
</evidence>
<dbReference type="Proteomes" id="UP000095286">
    <property type="component" value="Unplaced"/>
</dbReference>